<dbReference type="EMBL" id="CP017258">
    <property type="protein sequence ID" value="AQW87842.1"/>
    <property type="molecule type" value="Genomic_DNA"/>
</dbReference>
<reference evidence="2" key="1">
    <citation type="submission" date="2016-09" db="EMBL/GenBank/DDBJ databases">
        <title>Comparative genomics of the Campylobacter concisus group.</title>
        <authorList>
            <person name="Miller W.G."/>
            <person name="Yee E."/>
            <person name="Chapman M.H."/>
            <person name="Huynh S."/>
            <person name="Bono J.L."/>
            <person name="On S.L.W."/>
            <person name="StLeger J."/>
            <person name="Foster G."/>
            <person name="Parker C.T."/>
        </authorList>
    </citation>
    <scope>NUCLEOTIDE SEQUENCE [LARGE SCALE GENOMIC DNA]</scope>
    <source>
        <strain evidence="2">RM18021</strain>
    </source>
</reference>
<accession>A0A1S6U846</accession>
<keyword evidence="2" id="KW-1185">Reference proteome</keyword>
<dbReference type="AlphaFoldDB" id="A0A1S6U846"/>
<dbReference type="RefSeq" id="WP_078423459.1">
    <property type="nucleotide sequence ID" value="NZ_CP017018.1"/>
</dbReference>
<gene>
    <name evidence="1" type="ORF">CPIN18021_1040</name>
</gene>
<dbReference type="Proteomes" id="UP000190868">
    <property type="component" value="Chromosome"/>
</dbReference>
<protein>
    <submittedName>
        <fullName evidence="1">Uncharacterized protein</fullName>
    </submittedName>
</protein>
<proteinExistence type="predicted"/>
<dbReference type="GeneID" id="56566678"/>
<sequence length="148" mass="16691">MLEKVSNDENFGLLMKRHIYECLDYLLQNGIDFYIFSDISLISFAPELPEEIKKTFKAPIVMFVLSGYTFQSAILSKEEISFEAGFGKDNFASVVKVPLNAIVQIGIENQGILTNISNPKKPISKTDNTQKSLSIFKSNPNNKHIIKK</sequence>
<dbReference type="KEGG" id="cpin:CPIN18020_1038"/>
<evidence type="ECO:0000313" key="1">
    <source>
        <dbReference type="EMBL" id="AQW87842.1"/>
    </source>
</evidence>
<organism evidence="1 2">
    <name type="scientific">Campylobacter pinnipediorum subsp. caledonicus</name>
    <dbReference type="NCBI Taxonomy" id="1874362"/>
    <lineage>
        <taxon>Bacteria</taxon>
        <taxon>Pseudomonadati</taxon>
        <taxon>Campylobacterota</taxon>
        <taxon>Epsilonproteobacteria</taxon>
        <taxon>Campylobacterales</taxon>
        <taxon>Campylobacteraceae</taxon>
        <taxon>Campylobacter</taxon>
    </lineage>
</organism>
<evidence type="ECO:0000313" key="2">
    <source>
        <dbReference type="Proteomes" id="UP000190868"/>
    </source>
</evidence>
<name>A0A1S6U846_9BACT</name>